<protein>
    <recommendedName>
        <fullName evidence="15">Glutamate receptor</fullName>
    </recommendedName>
</protein>
<dbReference type="PANTHER" id="PTHR34836:SF1">
    <property type="entry name" value="OS09G0428600 PROTEIN"/>
    <property type="match status" value="1"/>
</dbReference>
<evidence type="ECO:0000256" key="14">
    <source>
        <dbReference type="ARBA" id="ARBA00049638"/>
    </source>
</evidence>
<evidence type="ECO:0000256" key="2">
    <source>
        <dbReference type="ARBA" id="ARBA00008685"/>
    </source>
</evidence>
<dbReference type="FunFam" id="3.40.190.10:FF:000103">
    <property type="entry name" value="Glutamate receptor"/>
    <property type="match status" value="1"/>
</dbReference>
<keyword evidence="10 15" id="KW-0675">Receptor</keyword>
<keyword evidence="5 18" id="KW-0812">Transmembrane</keyword>
<comment type="subcellular location">
    <subcellularLocation>
        <location evidence="1">Membrane</location>
        <topology evidence="1">Multi-pass membrane protein</topology>
    </subcellularLocation>
</comment>
<feature type="transmembrane region" description="Helical" evidence="18">
    <location>
        <begin position="567"/>
        <end position="591"/>
    </location>
</feature>
<dbReference type="Gene3D" id="3.40.50.2300">
    <property type="match status" value="2"/>
</dbReference>
<name>A0A2P5CKQ4_TREOI</name>
<evidence type="ECO:0000313" key="20">
    <source>
        <dbReference type="EMBL" id="PON61616.1"/>
    </source>
</evidence>
<evidence type="ECO:0000256" key="16">
    <source>
        <dbReference type="PIRSR" id="PIRSR037090-50"/>
    </source>
</evidence>
<dbReference type="InParanoid" id="A0A2P5CKQ4"/>
<evidence type="ECO:0000256" key="18">
    <source>
        <dbReference type="SAM" id="Phobius"/>
    </source>
</evidence>
<accession>A0A2P5CKQ4</accession>
<dbReference type="FunFam" id="1.10.287.70:FF:000037">
    <property type="entry name" value="Glutamate receptor"/>
    <property type="match status" value="1"/>
</dbReference>
<keyword evidence="4 15" id="KW-0813">Transport</keyword>
<dbReference type="InterPro" id="IPR019594">
    <property type="entry name" value="Glu/Gly-bd"/>
</dbReference>
<keyword evidence="9 15" id="KW-0472">Membrane</keyword>
<dbReference type="InterPro" id="IPR015683">
    <property type="entry name" value="Ionotropic_Glu_rcpt"/>
</dbReference>
<gene>
    <name evidence="20" type="ORF">TorRG33x02_281080</name>
</gene>
<evidence type="ECO:0000256" key="10">
    <source>
        <dbReference type="ARBA" id="ARBA00023170"/>
    </source>
</evidence>
<evidence type="ECO:0000256" key="4">
    <source>
        <dbReference type="ARBA" id="ARBA00022448"/>
    </source>
</evidence>
<dbReference type="FunFam" id="3.40.190.10:FF:000195">
    <property type="entry name" value="Glutamate receptor 2.7"/>
    <property type="match status" value="1"/>
</dbReference>
<dbReference type="CDD" id="cd13686">
    <property type="entry name" value="GluR_Plant"/>
    <property type="match status" value="1"/>
</dbReference>
<evidence type="ECO:0000259" key="19">
    <source>
        <dbReference type="SMART" id="SM00079"/>
    </source>
</evidence>
<dbReference type="Gene3D" id="1.10.287.70">
    <property type="match status" value="1"/>
</dbReference>
<evidence type="ECO:0000256" key="9">
    <source>
        <dbReference type="ARBA" id="ARBA00023136"/>
    </source>
</evidence>
<dbReference type="Gene3D" id="3.40.190.10">
    <property type="entry name" value="Periplasmic binding protein-like II"/>
    <property type="match status" value="2"/>
</dbReference>
<evidence type="ECO:0000256" key="11">
    <source>
        <dbReference type="ARBA" id="ARBA00023180"/>
    </source>
</evidence>
<comment type="function">
    <text evidence="15">Glutamate-gated receptor that probably acts as non-selective cation channel.</text>
</comment>
<evidence type="ECO:0000256" key="3">
    <source>
        <dbReference type="ARBA" id="ARBA00011095"/>
    </source>
</evidence>
<dbReference type="InterPro" id="IPR044440">
    <property type="entry name" value="GABAb_receptor_plant_PBP1"/>
</dbReference>
<dbReference type="Pfam" id="PF10613">
    <property type="entry name" value="Lig_chan-Glu_bd"/>
    <property type="match status" value="1"/>
</dbReference>
<dbReference type="STRING" id="63057.A0A2P5CKQ4"/>
<evidence type="ECO:0000256" key="7">
    <source>
        <dbReference type="ARBA" id="ARBA00022989"/>
    </source>
</evidence>
<reference evidence="21" key="1">
    <citation type="submission" date="2016-06" db="EMBL/GenBank/DDBJ databases">
        <title>Parallel loss of symbiosis genes in relatives of nitrogen-fixing non-legume Parasponia.</title>
        <authorList>
            <person name="Van Velzen R."/>
            <person name="Holmer R."/>
            <person name="Bu F."/>
            <person name="Rutten L."/>
            <person name="Van Zeijl A."/>
            <person name="Liu W."/>
            <person name="Santuari L."/>
            <person name="Cao Q."/>
            <person name="Sharma T."/>
            <person name="Shen D."/>
            <person name="Roswanjaya Y."/>
            <person name="Wardhani T."/>
            <person name="Kalhor M.S."/>
            <person name="Jansen J."/>
            <person name="Van den Hoogen J."/>
            <person name="Gungor B."/>
            <person name="Hartog M."/>
            <person name="Hontelez J."/>
            <person name="Verver J."/>
            <person name="Yang W.-C."/>
            <person name="Schijlen E."/>
            <person name="Repin R."/>
            <person name="Schilthuizen M."/>
            <person name="Schranz E."/>
            <person name="Heidstra R."/>
            <person name="Miyata K."/>
            <person name="Fedorova E."/>
            <person name="Kohlen W."/>
            <person name="Bisseling T."/>
            <person name="Smit S."/>
            <person name="Geurts R."/>
        </authorList>
    </citation>
    <scope>NUCLEOTIDE SEQUENCE [LARGE SCALE GENOMIC DNA]</scope>
    <source>
        <strain evidence="21">cv. RG33-2</strain>
    </source>
</reference>
<dbReference type="Pfam" id="PF00060">
    <property type="entry name" value="Lig_chan"/>
    <property type="match status" value="1"/>
</dbReference>
<feature type="region of interest" description="Disordered" evidence="17">
    <location>
        <begin position="812"/>
        <end position="868"/>
    </location>
</feature>
<keyword evidence="8 15" id="KW-0406">Ion transport</keyword>
<proteinExistence type="inferred from homology"/>
<evidence type="ECO:0000256" key="12">
    <source>
        <dbReference type="ARBA" id="ARBA00023286"/>
    </source>
</evidence>
<evidence type="ECO:0000256" key="8">
    <source>
        <dbReference type="ARBA" id="ARBA00023065"/>
    </source>
</evidence>
<feature type="disulfide bond" evidence="16">
    <location>
        <begin position="672"/>
        <end position="728"/>
    </location>
</feature>
<dbReference type="InterPro" id="IPR028082">
    <property type="entry name" value="Peripla_BP_I"/>
</dbReference>
<evidence type="ECO:0000256" key="17">
    <source>
        <dbReference type="SAM" id="MobiDB-lite"/>
    </source>
</evidence>
<comment type="function">
    <text evidence="14">Glutamate-gated receptor that probably acts as a non-selective cation channel. May be involved in light-signal transduction and calcium homeostasis via the regulation of calcium influx into cells.</text>
</comment>
<dbReference type="FunFam" id="3.40.50.2300:FF:000081">
    <property type="entry name" value="Glutamate receptor"/>
    <property type="match status" value="1"/>
</dbReference>
<evidence type="ECO:0000256" key="1">
    <source>
        <dbReference type="ARBA" id="ARBA00004141"/>
    </source>
</evidence>
<keyword evidence="16" id="KW-1015">Disulfide bond</keyword>
<feature type="compositionally biased region" description="Polar residues" evidence="17">
    <location>
        <begin position="830"/>
        <end position="842"/>
    </location>
</feature>
<keyword evidence="13 15" id="KW-0407">Ion channel</keyword>
<feature type="transmembrane region" description="Helical" evidence="18">
    <location>
        <begin position="507"/>
        <end position="525"/>
    </location>
</feature>
<evidence type="ECO:0000313" key="21">
    <source>
        <dbReference type="Proteomes" id="UP000237000"/>
    </source>
</evidence>
<feature type="transmembrane region" description="Helical" evidence="18">
    <location>
        <begin position="746"/>
        <end position="770"/>
    </location>
</feature>
<keyword evidence="12 15" id="KW-1071">Ligand-gated ion channel</keyword>
<evidence type="ECO:0000256" key="5">
    <source>
        <dbReference type="ARBA" id="ARBA00022692"/>
    </source>
</evidence>
<dbReference type="SMART" id="SM00079">
    <property type="entry name" value="PBPe"/>
    <property type="match status" value="1"/>
</dbReference>
<evidence type="ECO:0000256" key="15">
    <source>
        <dbReference type="PIRNR" id="PIRNR037090"/>
    </source>
</evidence>
<dbReference type="OrthoDB" id="5984008at2759"/>
<dbReference type="InterPro" id="IPR001828">
    <property type="entry name" value="ANF_lig-bd_rcpt"/>
</dbReference>
<comment type="similarity">
    <text evidence="2 15">Belongs to the glutamate-gated ion channel (TC 1.A.10.1) family.</text>
</comment>
<comment type="subunit">
    <text evidence="3">May form heteromers.</text>
</comment>
<keyword evidence="6" id="KW-0732">Signal</keyword>
<dbReference type="AlphaFoldDB" id="A0A2P5CKQ4"/>
<keyword evidence="11" id="KW-0325">Glycoprotein</keyword>
<dbReference type="FunCoup" id="A0A2P5CKQ4">
    <property type="interactions" value="124"/>
</dbReference>
<dbReference type="Pfam" id="PF01094">
    <property type="entry name" value="ANF_receptor"/>
    <property type="match status" value="1"/>
</dbReference>
<dbReference type="PIRSF" id="PIRSF037090">
    <property type="entry name" value="Iontro_Glu-like_rcpt_pln"/>
    <property type="match status" value="1"/>
</dbReference>
<comment type="caution">
    <text evidence="20">The sequence shown here is derived from an EMBL/GenBank/DDBJ whole genome shotgun (WGS) entry which is preliminary data.</text>
</comment>
<evidence type="ECO:0000256" key="13">
    <source>
        <dbReference type="ARBA" id="ARBA00023303"/>
    </source>
</evidence>
<dbReference type="PANTHER" id="PTHR34836">
    <property type="entry name" value="OS06G0188250 PROTEIN"/>
    <property type="match status" value="1"/>
</dbReference>
<dbReference type="InterPro" id="IPR001320">
    <property type="entry name" value="Iontro_rcpt_C"/>
</dbReference>
<organism evidence="20 21">
    <name type="scientific">Trema orientale</name>
    <name type="common">Charcoal tree</name>
    <name type="synonym">Celtis orientalis</name>
    <dbReference type="NCBI Taxonomy" id="63057"/>
    <lineage>
        <taxon>Eukaryota</taxon>
        <taxon>Viridiplantae</taxon>
        <taxon>Streptophyta</taxon>
        <taxon>Embryophyta</taxon>
        <taxon>Tracheophyta</taxon>
        <taxon>Spermatophyta</taxon>
        <taxon>Magnoliopsida</taxon>
        <taxon>eudicotyledons</taxon>
        <taxon>Gunneridae</taxon>
        <taxon>Pentapetalae</taxon>
        <taxon>rosids</taxon>
        <taxon>fabids</taxon>
        <taxon>Rosales</taxon>
        <taxon>Cannabaceae</taxon>
        <taxon>Trema</taxon>
    </lineage>
</organism>
<keyword evidence="7 18" id="KW-1133">Transmembrane helix</keyword>
<sequence>MGPQLSMQANFIIRLGDKAHVPIISFSATSPSLASLRSSYFFQAAQKDTSQVKAISSLVEAFGWRQVVPIYVDNEYGQALIPYLTDAMQEVNARVPYRSAINPAATDDQIALELEKLMNMQIRVFVVHMLSGLGSRIFAKADEIGLMDEGCVWIVTNGLTDFLTSFNTSVISSMQGVLGVKTHVPSTRELRDFRVRWKRQFRLENPTLDDKEVNIFGLWAYDAVFALAMAIEKVFVNSNNNNGTVTGLGSKNMFMRNNNSTSNNSLTDLDTLGVSLNGPNIREELLKVSFRGLAGEFSQVNGQLQSSNFEIVNVIGVGERLVGFWTPQTGLTRKLDLANKTSTTEYSTSKSNLGPIIWPGESTSLPKGWVNPTTGKKLRIVVPVKSGNSSFVSVRNDPNTNRLQVKGFCIDVFNAVVDAMPYAVPFEFIPFVKPNGESAGSYNDMIYQVYLGKFDAVVADVTIIANRSKYVDFTLPYTDSGVTMIVPIKGMKTKNAWVFLKPLTFDLWATTGCFFVFIGFVVWVLEHRINHDFRGPLSHQIGTSFWFSFSTMVFAHREQVVSNLARFVVIIWCFVVLILTQSYTASLTSLLTVEQLRPTLTDVNELIKTGMKVGFPKGSFALGMLKEFLPFKRSQIKEYKSLENLGELLANGEIVAAFDEIPYMKLFIAKHCSNYTMVGPTYKTDGFGFVFPRGSPLVGDFSRAILNVTEGDKMKQIENAWFVSDTVCPDSSSVVSTASTLGLNSFWGLFLIAGIASLLALTIFVATFLYEQRQILLRLDSENEASVWRRIKVVLRLFDEKDLSSHTFKKSNCRTSDHGVENSAVDHGSPSPSSYSNQTEFNFSLHEDQPGTPSTQYGQTSPKTTLKN</sequence>
<dbReference type="EMBL" id="JXTC01000354">
    <property type="protein sequence ID" value="PON61616.1"/>
    <property type="molecule type" value="Genomic_DNA"/>
</dbReference>
<evidence type="ECO:0000256" key="6">
    <source>
        <dbReference type="ARBA" id="ARBA00022729"/>
    </source>
</evidence>
<dbReference type="SUPFAM" id="SSF53822">
    <property type="entry name" value="Periplasmic binding protein-like I"/>
    <property type="match status" value="1"/>
</dbReference>
<feature type="domain" description="Ionotropic glutamate receptor C-terminal" evidence="19">
    <location>
        <begin position="379"/>
        <end position="724"/>
    </location>
</feature>
<dbReference type="SUPFAM" id="SSF53850">
    <property type="entry name" value="Periplasmic binding protein-like II"/>
    <property type="match status" value="1"/>
</dbReference>
<dbReference type="GO" id="GO:0016020">
    <property type="term" value="C:membrane"/>
    <property type="evidence" value="ECO:0007669"/>
    <property type="project" value="UniProtKB-SubCell"/>
</dbReference>
<keyword evidence="21" id="KW-1185">Reference proteome</keyword>
<dbReference type="Proteomes" id="UP000237000">
    <property type="component" value="Unassembled WGS sequence"/>
</dbReference>
<dbReference type="FunFam" id="3.40.50.2300:FF:000310">
    <property type="entry name" value="Glutamate receptor"/>
    <property type="match status" value="1"/>
</dbReference>
<dbReference type="GO" id="GO:0015276">
    <property type="term" value="F:ligand-gated monoatomic ion channel activity"/>
    <property type="evidence" value="ECO:0007669"/>
    <property type="project" value="InterPro"/>
</dbReference>
<dbReference type="CDD" id="cd19990">
    <property type="entry name" value="PBP1_GABAb_receptor_plant"/>
    <property type="match status" value="1"/>
</dbReference>
<dbReference type="InterPro" id="IPR017103">
    <property type="entry name" value="Iontropic_Glu_rcpt_pln"/>
</dbReference>
<feature type="compositionally biased region" description="Polar residues" evidence="17">
    <location>
        <begin position="851"/>
        <end position="868"/>
    </location>
</feature>